<keyword evidence="1" id="KW-0472">Membrane</keyword>
<accession>A0A8J8JTF3</accession>
<proteinExistence type="predicted"/>
<keyword evidence="1" id="KW-1133">Transmembrane helix</keyword>
<name>A0A8J8JTF3_9BACT</name>
<comment type="caution">
    <text evidence="2">The sequence shown here is derived from an EMBL/GenBank/DDBJ whole genome shotgun (WGS) entry which is preliminary data.</text>
</comment>
<evidence type="ECO:0000313" key="2">
    <source>
        <dbReference type="EMBL" id="NNV55863.1"/>
    </source>
</evidence>
<sequence length="383" mass="45675">MFLRKIRNFFIVVLVILPLVMWTLWYFSPKKTISAFIMDKTVLIDEGLEHKCFDWVLNYDRFVKKDGTTYDRSKDYYGFFPKPKQEFEIKDLQSISLYSIDQLCKQYDLCFFTDTYGIYRNEWTSQVNTGSRSGLMYGGLTEKEIYFLHKMKEQNKLILAEYNFLATPTTSTIKSKAEKEFGMRWSGWTGRHFQNLDTFNNPDLPRWVVTNYKRLHNNTWPFKHGGMVFNNEDETIVILEEEKDLVIPVPEIKTRPDIIAEFDLPSKMRYPYWFDINYFSPENEALAVYDITTTKRGDSLLNAYNIPKKFPAVVRNKTNKLFYYFSGDFSDNPIAYNLSYFKGTPALKSFFYTNDIDDRRSFFWKYYRPLVTKIVNDYYLTIQ</sequence>
<dbReference type="EMBL" id="WHPF01000006">
    <property type="protein sequence ID" value="NNV55863.1"/>
    <property type="molecule type" value="Genomic_DNA"/>
</dbReference>
<dbReference type="RefSeq" id="WP_171607791.1">
    <property type="nucleotide sequence ID" value="NZ_WHPF01000006.1"/>
</dbReference>
<dbReference type="AlphaFoldDB" id="A0A8J8JTF3"/>
<keyword evidence="3" id="KW-1185">Reference proteome</keyword>
<protein>
    <submittedName>
        <fullName evidence="2">Uncharacterized protein</fullName>
    </submittedName>
</protein>
<feature type="transmembrane region" description="Helical" evidence="1">
    <location>
        <begin position="9"/>
        <end position="27"/>
    </location>
</feature>
<organism evidence="2 3">
    <name type="scientific">Limnovirga soli</name>
    <dbReference type="NCBI Taxonomy" id="2656915"/>
    <lineage>
        <taxon>Bacteria</taxon>
        <taxon>Pseudomonadati</taxon>
        <taxon>Bacteroidota</taxon>
        <taxon>Chitinophagia</taxon>
        <taxon>Chitinophagales</taxon>
        <taxon>Chitinophagaceae</taxon>
        <taxon>Limnovirga</taxon>
    </lineage>
</organism>
<evidence type="ECO:0000256" key="1">
    <source>
        <dbReference type="SAM" id="Phobius"/>
    </source>
</evidence>
<gene>
    <name evidence="2" type="ORF">GD597_10365</name>
</gene>
<dbReference type="Proteomes" id="UP000598971">
    <property type="component" value="Unassembled WGS sequence"/>
</dbReference>
<evidence type="ECO:0000313" key="3">
    <source>
        <dbReference type="Proteomes" id="UP000598971"/>
    </source>
</evidence>
<reference evidence="2" key="1">
    <citation type="submission" date="2019-10" db="EMBL/GenBank/DDBJ databases">
        <title>Draft genome sequence of Panacibacter sp. KCS-6.</title>
        <authorList>
            <person name="Yim K.J."/>
        </authorList>
    </citation>
    <scope>NUCLEOTIDE SEQUENCE</scope>
    <source>
        <strain evidence="2">KCS-6</strain>
    </source>
</reference>
<keyword evidence="1" id="KW-0812">Transmembrane</keyword>